<dbReference type="Pfam" id="PF16137">
    <property type="entry name" value="DUF4845"/>
    <property type="match status" value="1"/>
</dbReference>
<dbReference type="Proteomes" id="UP000294862">
    <property type="component" value="Unassembled WGS sequence"/>
</dbReference>
<dbReference type="AlphaFoldDB" id="A0A4R2I8F4"/>
<keyword evidence="1" id="KW-0812">Transmembrane</keyword>
<organism evidence="2 3">
    <name type="scientific">Dokdonella fugitiva</name>
    <dbReference type="NCBI Taxonomy" id="328517"/>
    <lineage>
        <taxon>Bacteria</taxon>
        <taxon>Pseudomonadati</taxon>
        <taxon>Pseudomonadota</taxon>
        <taxon>Gammaproteobacteria</taxon>
        <taxon>Lysobacterales</taxon>
        <taxon>Rhodanobacteraceae</taxon>
        <taxon>Dokdonella</taxon>
    </lineage>
</organism>
<accession>A0A4R2I8F4</accession>
<proteinExistence type="predicted"/>
<feature type="transmembrane region" description="Helical" evidence="1">
    <location>
        <begin position="12"/>
        <end position="31"/>
    </location>
</feature>
<sequence>MSMQHRKARGITLIGFVIMLCVAGFFAYLAMRLIPAYTEYYGVVKSMELERKEAGAANKSLDEIRRELSFKFSTQYVDERNVPPQSITLKREGGASTLRVNYERRVPFMYNIDLLVTFDKSMSMTGAGE</sequence>
<reference evidence="2 3" key="1">
    <citation type="journal article" date="2015" name="Stand. Genomic Sci.">
        <title>Genomic Encyclopedia of Bacterial and Archaeal Type Strains, Phase III: the genomes of soil and plant-associated and newly described type strains.</title>
        <authorList>
            <person name="Whitman W.B."/>
            <person name="Woyke T."/>
            <person name="Klenk H.P."/>
            <person name="Zhou Y."/>
            <person name="Lilburn T.G."/>
            <person name="Beck B.J."/>
            <person name="De Vos P."/>
            <person name="Vandamme P."/>
            <person name="Eisen J.A."/>
            <person name="Garrity G."/>
            <person name="Hugenholtz P."/>
            <person name="Kyrpides N.C."/>
        </authorList>
    </citation>
    <scope>NUCLEOTIDE SEQUENCE [LARGE SCALE GENOMIC DNA]</scope>
    <source>
        <strain evidence="2 3">A3</strain>
    </source>
</reference>
<evidence type="ECO:0000313" key="2">
    <source>
        <dbReference type="EMBL" id="TCO40312.1"/>
    </source>
</evidence>
<protein>
    <submittedName>
        <fullName evidence="2">Uncharacterized protein DUF4845</fullName>
    </submittedName>
</protein>
<dbReference type="EMBL" id="SLWQ01000005">
    <property type="protein sequence ID" value="TCO40312.1"/>
    <property type="molecule type" value="Genomic_DNA"/>
</dbReference>
<evidence type="ECO:0000256" key="1">
    <source>
        <dbReference type="SAM" id="Phobius"/>
    </source>
</evidence>
<keyword evidence="3" id="KW-1185">Reference proteome</keyword>
<keyword evidence="1" id="KW-1133">Transmembrane helix</keyword>
<comment type="caution">
    <text evidence="2">The sequence shown here is derived from an EMBL/GenBank/DDBJ whole genome shotgun (WGS) entry which is preliminary data.</text>
</comment>
<keyword evidence="1" id="KW-0472">Membrane</keyword>
<gene>
    <name evidence="2" type="ORF">EV148_105107</name>
</gene>
<dbReference type="RefSeq" id="WP_241988056.1">
    <property type="nucleotide sequence ID" value="NZ_JACGXM010000003.1"/>
</dbReference>
<evidence type="ECO:0000313" key="3">
    <source>
        <dbReference type="Proteomes" id="UP000294862"/>
    </source>
</evidence>
<dbReference type="InterPro" id="IPR032314">
    <property type="entry name" value="DUF4845"/>
</dbReference>
<name>A0A4R2I8F4_9GAMM</name>